<name>A0ABP9W590_9DEIO</name>
<proteinExistence type="predicted"/>
<comment type="caution">
    <text evidence="1">The sequence shown here is derived from an EMBL/GenBank/DDBJ whole genome shotgun (WGS) entry which is preliminary data.</text>
</comment>
<sequence>MSGADLAALRRQAEALLGGEAPQGNAQDLYRLVRDLSGFLEEATLEELASAAFPVEAEPLACLAVVANLRPWLPKRTRADQYTPDELGWLREVARKQVVNVLLPLERAARRG</sequence>
<evidence type="ECO:0000313" key="1">
    <source>
        <dbReference type="EMBL" id="GAA5512521.1"/>
    </source>
</evidence>
<evidence type="ECO:0000313" key="2">
    <source>
        <dbReference type="Proteomes" id="UP001401887"/>
    </source>
</evidence>
<dbReference type="Proteomes" id="UP001401887">
    <property type="component" value="Unassembled WGS sequence"/>
</dbReference>
<gene>
    <name evidence="1" type="ORF">Dcar01_01235</name>
</gene>
<keyword evidence="2" id="KW-1185">Reference proteome</keyword>
<dbReference type="EMBL" id="BAABRP010000002">
    <property type="protein sequence ID" value="GAA5512521.1"/>
    <property type="molecule type" value="Genomic_DNA"/>
</dbReference>
<accession>A0ABP9W590</accession>
<reference evidence="1 2" key="1">
    <citation type="submission" date="2024-02" db="EMBL/GenBank/DDBJ databases">
        <title>Deinococcus carri NBRC 110142.</title>
        <authorList>
            <person name="Ichikawa N."/>
            <person name="Katano-Makiyama Y."/>
            <person name="Hidaka K."/>
        </authorList>
    </citation>
    <scope>NUCLEOTIDE SEQUENCE [LARGE SCALE GENOMIC DNA]</scope>
    <source>
        <strain evidence="1 2">NBRC 110142</strain>
    </source>
</reference>
<organism evidence="1 2">
    <name type="scientific">Deinococcus carri</name>
    <dbReference type="NCBI Taxonomy" id="1211323"/>
    <lineage>
        <taxon>Bacteria</taxon>
        <taxon>Thermotogati</taxon>
        <taxon>Deinococcota</taxon>
        <taxon>Deinococci</taxon>
        <taxon>Deinococcales</taxon>
        <taxon>Deinococcaceae</taxon>
        <taxon>Deinococcus</taxon>
    </lineage>
</organism>
<protein>
    <submittedName>
        <fullName evidence="1">Uncharacterized protein</fullName>
    </submittedName>
</protein>
<dbReference type="RefSeq" id="WP_345462513.1">
    <property type="nucleotide sequence ID" value="NZ_BAABRP010000002.1"/>
</dbReference>